<dbReference type="Gene3D" id="3.40.50.720">
    <property type="entry name" value="NAD(P)-binding Rossmann-like Domain"/>
    <property type="match status" value="2"/>
</dbReference>
<dbReference type="InterPro" id="IPR029752">
    <property type="entry name" value="D-isomer_DH_CS1"/>
</dbReference>
<organism evidence="7 8">
    <name type="scientific">Thiospirochaeta perfilievii</name>
    <dbReference type="NCBI Taxonomy" id="252967"/>
    <lineage>
        <taxon>Bacteria</taxon>
        <taxon>Pseudomonadati</taxon>
        <taxon>Spirochaetota</taxon>
        <taxon>Spirochaetia</taxon>
        <taxon>Spirochaetales</taxon>
        <taxon>Spirochaetaceae</taxon>
        <taxon>Thiospirochaeta</taxon>
    </lineage>
</organism>
<name>A0A5C1QE27_9SPIO</name>
<dbReference type="GO" id="GO:0016616">
    <property type="term" value="F:oxidoreductase activity, acting on the CH-OH group of donors, NAD or NADP as acceptor"/>
    <property type="evidence" value="ECO:0007669"/>
    <property type="project" value="InterPro"/>
</dbReference>
<keyword evidence="2 4" id="KW-0560">Oxidoreductase</keyword>
<dbReference type="PANTHER" id="PTHR43026">
    <property type="entry name" value="2-HYDROXYACID DEHYDROGENASE HOMOLOG 1-RELATED"/>
    <property type="match status" value="1"/>
</dbReference>
<dbReference type="InterPro" id="IPR006139">
    <property type="entry name" value="D-isomer_2_OHA_DH_cat_dom"/>
</dbReference>
<protein>
    <submittedName>
        <fullName evidence="7">2-hydroxyacid dehydrogenase</fullName>
    </submittedName>
</protein>
<sequence length="343" mass="39197">MKIVFYDSKQYDIDSFEKENRDFNYKLKFLDFKLTIETVELAKGYDAVCVFVNDIITEPIITRLHELGIKIIALRCAGYNNIDFKSAFNKVHVVRVPSYSPYAVAEHAMALIMTLNRKTHKAYNRTKESNFNIGGLMGFDLYKKNIGVIGTGKIGQKFIDIANGFGMNVLAYDKFPNTNLKVTYCDLDTLYRESDIISLHCPLLKETEHIINRDSIKKMKDGVMIINTSRGGLIDAKDLINGLKSRKIGSAGLDVYEEEAEYFFEDFSNDMISDDKLARLISFPNVLITSHQAFLTNEALKNIANTTLNNIKNFKDKEYIDNEVCYQCKQFGKCSKDEKKPCF</sequence>
<dbReference type="InterPro" id="IPR029753">
    <property type="entry name" value="D-isomer_DH_CS"/>
</dbReference>
<dbReference type="RefSeq" id="WP_149568478.1">
    <property type="nucleotide sequence ID" value="NZ_CP035807.1"/>
</dbReference>
<accession>A0A5C1QE27</accession>
<dbReference type="FunFam" id="3.40.50.720:FF:000292">
    <property type="entry name" value="Putative D-lactate dehydrogenase"/>
    <property type="match status" value="1"/>
</dbReference>
<evidence type="ECO:0000256" key="2">
    <source>
        <dbReference type="ARBA" id="ARBA00023002"/>
    </source>
</evidence>
<dbReference type="AlphaFoldDB" id="A0A5C1QE27"/>
<dbReference type="Proteomes" id="UP000323824">
    <property type="component" value="Chromosome"/>
</dbReference>
<reference evidence="7 8" key="1">
    <citation type="submission" date="2019-02" db="EMBL/GenBank/DDBJ databases">
        <authorList>
            <person name="Fomenkov A."/>
            <person name="Dubinina G."/>
            <person name="Grabovich M."/>
            <person name="Vincze T."/>
            <person name="Roberts R.J."/>
        </authorList>
    </citation>
    <scope>NUCLEOTIDE SEQUENCE [LARGE SCALE GENOMIC DNA]</scope>
    <source>
        <strain evidence="7 8">P</strain>
    </source>
</reference>
<dbReference type="InterPro" id="IPR058205">
    <property type="entry name" value="D-LDH-like"/>
</dbReference>
<evidence type="ECO:0000256" key="1">
    <source>
        <dbReference type="ARBA" id="ARBA00005854"/>
    </source>
</evidence>
<comment type="similarity">
    <text evidence="1 4">Belongs to the D-isomer specific 2-hydroxyacid dehydrogenase family.</text>
</comment>
<feature type="domain" description="D-isomer specific 2-hydroxyacid dehydrogenase NAD-binding" evidence="6">
    <location>
        <begin position="109"/>
        <end position="293"/>
    </location>
</feature>
<keyword evidence="8" id="KW-1185">Reference proteome</keyword>
<reference evidence="7 8" key="2">
    <citation type="submission" date="2019-09" db="EMBL/GenBank/DDBJ databases">
        <title>Complete Genome Sequence and Methylome Analysis of free living Spirochaetas.</title>
        <authorList>
            <person name="Leshcheva N."/>
            <person name="Mikheeva N."/>
        </authorList>
    </citation>
    <scope>NUCLEOTIDE SEQUENCE [LARGE SCALE GENOMIC DNA]</scope>
    <source>
        <strain evidence="7 8">P</strain>
    </source>
</reference>
<dbReference type="SUPFAM" id="SSF51735">
    <property type="entry name" value="NAD(P)-binding Rossmann-fold domains"/>
    <property type="match status" value="1"/>
</dbReference>
<dbReference type="Pfam" id="PF00389">
    <property type="entry name" value="2-Hacid_dh"/>
    <property type="match status" value="1"/>
</dbReference>
<keyword evidence="3" id="KW-0520">NAD</keyword>
<dbReference type="KEGG" id="sper:EW093_11120"/>
<gene>
    <name evidence="7" type="ORF">EW093_11120</name>
</gene>
<dbReference type="InterPro" id="IPR006140">
    <property type="entry name" value="D-isomer_DH_NAD-bd"/>
</dbReference>
<dbReference type="PROSITE" id="PS00065">
    <property type="entry name" value="D_2_HYDROXYACID_DH_1"/>
    <property type="match status" value="1"/>
</dbReference>
<dbReference type="EMBL" id="CP035807">
    <property type="protein sequence ID" value="QEN05239.1"/>
    <property type="molecule type" value="Genomic_DNA"/>
</dbReference>
<dbReference type="GO" id="GO:0051287">
    <property type="term" value="F:NAD binding"/>
    <property type="evidence" value="ECO:0007669"/>
    <property type="project" value="InterPro"/>
</dbReference>
<evidence type="ECO:0000259" key="5">
    <source>
        <dbReference type="Pfam" id="PF00389"/>
    </source>
</evidence>
<evidence type="ECO:0000313" key="7">
    <source>
        <dbReference type="EMBL" id="QEN05239.1"/>
    </source>
</evidence>
<dbReference type="PROSITE" id="PS00670">
    <property type="entry name" value="D_2_HYDROXYACID_DH_2"/>
    <property type="match status" value="1"/>
</dbReference>
<dbReference type="OrthoDB" id="9805416at2"/>
<dbReference type="CDD" id="cd12183">
    <property type="entry name" value="LDH_like_2"/>
    <property type="match status" value="1"/>
</dbReference>
<dbReference type="PROSITE" id="PS00671">
    <property type="entry name" value="D_2_HYDROXYACID_DH_3"/>
    <property type="match status" value="1"/>
</dbReference>
<feature type="domain" description="D-isomer specific 2-hydroxyacid dehydrogenase catalytic" evidence="5">
    <location>
        <begin position="3"/>
        <end position="324"/>
    </location>
</feature>
<evidence type="ECO:0000313" key="8">
    <source>
        <dbReference type="Proteomes" id="UP000323824"/>
    </source>
</evidence>
<evidence type="ECO:0000256" key="4">
    <source>
        <dbReference type="RuleBase" id="RU003719"/>
    </source>
</evidence>
<dbReference type="Pfam" id="PF02826">
    <property type="entry name" value="2-Hacid_dh_C"/>
    <property type="match status" value="1"/>
</dbReference>
<proteinExistence type="inferred from homology"/>
<evidence type="ECO:0000259" key="6">
    <source>
        <dbReference type="Pfam" id="PF02826"/>
    </source>
</evidence>
<dbReference type="InterPro" id="IPR036291">
    <property type="entry name" value="NAD(P)-bd_dom_sf"/>
</dbReference>
<dbReference type="PANTHER" id="PTHR43026:SF1">
    <property type="entry name" value="2-HYDROXYACID DEHYDROGENASE HOMOLOG 1-RELATED"/>
    <property type="match status" value="1"/>
</dbReference>
<evidence type="ECO:0000256" key="3">
    <source>
        <dbReference type="ARBA" id="ARBA00023027"/>
    </source>
</evidence>
<dbReference type="SUPFAM" id="SSF52283">
    <property type="entry name" value="Formate/glycerate dehydrogenase catalytic domain-like"/>
    <property type="match status" value="1"/>
</dbReference>